<dbReference type="EC" id="3.5.1.13" evidence="3"/>
<protein>
    <submittedName>
        <fullName evidence="3">Acylamidase</fullName>
        <ecNumber evidence="3">3.5.1.13</ecNumber>
    </submittedName>
</protein>
<sequence length="474" mass="51718">MSDLELCYLPALRQIEMFRARDISPVEVLDAQIARAETVEPVVNAFTETFFDQAREQARAAEETYANRPDEARPLEGLTVGIKDEMDVAGQRNTSGSLIYKDQLATTDHPVAARLRAAGAIFHARTTTPEFCCAWVTSSRLHGTTTNPWHRDYTCSSSSGGSAASLAAGTSSLATGSDIAGSIRGPAAACGVVGYKPPYGRVPDDPPFNLDPYNTVGPLARHAADCALMQNVISGHHPGDIASLRDRMDIPLRHDGVEGLKIAYTLDVGNEVLADDVKAHTMQALDRLAGQGALIEHVDLGWTRETTYAARDYLDFGLGHYLRQEIEAHPDLVCDYTKFLAERSKTATAEKVYRAQELACEMYASLAPVLDDAHALICPVFITHEVRADQALWDTMTVGGREIDTDYEFHLLPQFNMLNRLPALAVPTGIADSGLPMGVQIVGRSYDDPRVFRVAAALEKVTPFFDCAARRPNL</sequence>
<gene>
    <name evidence="3" type="primary">aam_4</name>
    <name evidence="3" type="ORF">ROA7745_03165</name>
</gene>
<feature type="domain" description="Amidase" evidence="2">
    <location>
        <begin position="27"/>
        <end position="451"/>
    </location>
</feature>
<accession>A0A1X7BVM8</accession>
<dbReference type="SUPFAM" id="SSF75304">
    <property type="entry name" value="Amidase signature (AS) enzymes"/>
    <property type="match status" value="1"/>
</dbReference>
<keyword evidence="4" id="KW-1185">Reference proteome</keyword>
<dbReference type="AlphaFoldDB" id="A0A1X7BVM8"/>
<evidence type="ECO:0000313" key="3">
    <source>
        <dbReference type="EMBL" id="SMC13319.1"/>
    </source>
</evidence>
<evidence type="ECO:0000256" key="1">
    <source>
        <dbReference type="ARBA" id="ARBA00009199"/>
    </source>
</evidence>
<dbReference type="Pfam" id="PF01425">
    <property type="entry name" value="Amidase"/>
    <property type="match status" value="1"/>
</dbReference>
<comment type="similarity">
    <text evidence="1">Belongs to the amidase family.</text>
</comment>
<organism evidence="3 4">
    <name type="scientific">Roseovarius aestuarii</name>
    <dbReference type="NCBI Taxonomy" id="475083"/>
    <lineage>
        <taxon>Bacteria</taxon>
        <taxon>Pseudomonadati</taxon>
        <taxon>Pseudomonadota</taxon>
        <taxon>Alphaproteobacteria</taxon>
        <taxon>Rhodobacterales</taxon>
        <taxon>Roseobacteraceae</taxon>
        <taxon>Roseovarius</taxon>
    </lineage>
</organism>
<dbReference type="InterPro" id="IPR000120">
    <property type="entry name" value="Amidase"/>
</dbReference>
<dbReference type="PANTHER" id="PTHR11895">
    <property type="entry name" value="TRANSAMIDASE"/>
    <property type="match status" value="1"/>
</dbReference>
<evidence type="ECO:0000259" key="2">
    <source>
        <dbReference type="Pfam" id="PF01425"/>
    </source>
</evidence>
<evidence type="ECO:0000313" key="4">
    <source>
        <dbReference type="Proteomes" id="UP000193224"/>
    </source>
</evidence>
<dbReference type="Proteomes" id="UP000193224">
    <property type="component" value="Unassembled WGS sequence"/>
</dbReference>
<dbReference type="RefSeq" id="WP_085801270.1">
    <property type="nucleotide sequence ID" value="NZ_FWXB01000013.1"/>
</dbReference>
<dbReference type="EMBL" id="FWXB01000013">
    <property type="protein sequence ID" value="SMC13319.1"/>
    <property type="molecule type" value="Genomic_DNA"/>
</dbReference>
<name>A0A1X7BVM8_9RHOB</name>
<proteinExistence type="inferred from homology"/>
<dbReference type="OrthoDB" id="9777859at2"/>
<dbReference type="InterPro" id="IPR036928">
    <property type="entry name" value="AS_sf"/>
</dbReference>
<dbReference type="InterPro" id="IPR023631">
    <property type="entry name" value="Amidase_dom"/>
</dbReference>
<dbReference type="GO" id="GO:0047680">
    <property type="term" value="F:aryl-acylamidase activity"/>
    <property type="evidence" value="ECO:0007669"/>
    <property type="project" value="UniProtKB-EC"/>
</dbReference>
<dbReference type="PANTHER" id="PTHR11895:SF7">
    <property type="entry name" value="GLUTAMYL-TRNA(GLN) AMIDOTRANSFERASE SUBUNIT A, MITOCHONDRIAL"/>
    <property type="match status" value="1"/>
</dbReference>
<keyword evidence="3" id="KW-0378">Hydrolase</keyword>
<reference evidence="3 4" key="1">
    <citation type="submission" date="2017-03" db="EMBL/GenBank/DDBJ databases">
        <authorList>
            <person name="Afonso C.L."/>
            <person name="Miller P.J."/>
            <person name="Scott M.A."/>
            <person name="Spackman E."/>
            <person name="Goraichik I."/>
            <person name="Dimitrov K.M."/>
            <person name="Suarez D.L."/>
            <person name="Swayne D.E."/>
        </authorList>
    </citation>
    <scope>NUCLEOTIDE SEQUENCE [LARGE SCALE GENOMIC DNA]</scope>
    <source>
        <strain evidence="3 4">CECT 7745</strain>
    </source>
</reference>
<dbReference type="Gene3D" id="3.90.1300.10">
    <property type="entry name" value="Amidase signature (AS) domain"/>
    <property type="match status" value="1"/>
</dbReference>